<name>A0A1H1SX88_9CELL</name>
<evidence type="ECO:0000259" key="1">
    <source>
        <dbReference type="Pfam" id="PF13280"/>
    </source>
</evidence>
<proteinExistence type="predicted"/>
<dbReference type="InterPro" id="IPR028349">
    <property type="entry name" value="PafC-like"/>
</dbReference>
<sequence>MAERADERLVRLLGLVTYLQSAGPARVEDLARRFDVTGAQILKDVDQLWVAGTPGYWPQDLIDFDAASMERGVVRLIDGRGITRPLRLGTREAVALVAALRALRETVADEDGREAVLDSVLAKLSTATGEAAAALDVRLSPPGRPDVVHAIRTALSSGRRLHLTYADAADNLSERDVDPIELHTRDASTYLLAWCYRAQARRTFRTDRIVSAHVTDTPTVEHDVPRDVTFRPDDDAPVVTVRLASSARWIAEQVPVDAVRDLPDATFEVDLRVANRVWLLHLLTEQARYVIDARPPDLLTDVARDAQAALDAYAAFDPAPPTLG</sequence>
<gene>
    <name evidence="3" type="ORF">SAMN04489860_1742</name>
</gene>
<evidence type="ECO:0000313" key="4">
    <source>
        <dbReference type="Proteomes" id="UP000185663"/>
    </source>
</evidence>
<keyword evidence="3" id="KW-0647">Proteasome</keyword>
<reference evidence="3 4" key="1">
    <citation type="submission" date="2016-10" db="EMBL/GenBank/DDBJ databases">
        <authorList>
            <person name="de Groot N.N."/>
        </authorList>
    </citation>
    <scope>NUCLEOTIDE SEQUENCE [LARGE SCALE GENOMIC DNA]</scope>
    <source>
        <strain evidence="3 4">DSM 22126</strain>
    </source>
</reference>
<dbReference type="PANTHER" id="PTHR34580">
    <property type="match status" value="1"/>
</dbReference>
<keyword evidence="4" id="KW-1185">Reference proteome</keyword>
<dbReference type="STRING" id="545619.SAMN04489860_1742"/>
<dbReference type="InterPro" id="IPR043839">
    <property type="entry name" value="PafC_HTH"/>
</dbReference>
<feature type="domain" description="PafC HTH" evidence="2">
    <location>
        <begin position="7"/>
        <end position="125"/>
    </location>
</feature>
<accession>A0A1H1SX88</accession>
<dbReference type="Pfam" id="PF19187">
    <property type="entry name" value="HTH_PafC"/>
    <property type="match status" value="1"/>
</dbReference>
<dbReference type="Pfam" id="PF13280">
    <property type="entry name" value="WYL"/>
    <property type="match status" value="1"/>
</dbReference>
<dbReference type="Proteomes" id="UP000185663">
    <property type="component" value="Chromosome I"/>
</dbReference>
<dbReference type="OrthoDB" id="3268930at2"/>
<protein>
    <submittedName>
        <fullName evidence="3">Proteasome accessory factor C</fullName>
    </submittedName>
</protein>
<dbReference type="PROSITE" id="PS52050">
    <property type="entry name" value="WYL"/>
    <property type="match status" value="1"/>
</dbReference>
<dbReference type="eggNOG" id="COG2378">
    <property type="taxonomic scope" value="Bacteria"/>
</dbReference>
<organism evidence="3 4">
    <name type="scientific">Paraoerskovia marina</name>
    <dbReference type="NCBI Taxonomy" id="545619"/>
    <lineage>
        <taxon>Bacteria</taxon>
        <taxon>Bacillati</taxon>
        <taxon>Actinomycetota</taxon>
        <taxon>Actinomycetes</taxon>
        <taxon>Micrococcales</taxon>
        <taxon>Cellulomonadaceae</taxon>
        <taxon>Paraoerskovia</taxon>
    </lineage>
</organism>
<evidence type="ECO:0000313" key="3">
    <source>
        <dbReference type="EMBL" id="SDS52336.1"/>
    </source>
</evidence>
<dbReference type="PIRSF" id="PIRSF016838">
    <property type="entry name" value="PafC"/>
    <property type="match status" value="1"/>
</dbReference>
<dbReference type="InterPro" id="IPR051534">
    <property type="entry name" value="CBASS_pafABC_assoc_protein"/>
</dbReference>
<dbReference type="AlphaFoldDB" id="A0A1H1SX88"/>
<evidence type="ECO:0000259" key="2">
    <source>
        <dbReference type="Pfam" id="PF19187"/>
    </source>
</evidence>
<dbReference type="InterPro" id="IPR026881">
    <property type="entry name" value="WYL_dom"/>
</dbReference>
<dbReference type="GO" id="GO:0000502">
    <property type="term" value="C:proteasome complex"/>
    <property type="evidence" value="ECO:0007669"/>
    <property type="project" value="UniProtKB-KW"/>
</dbReference>
<feature type="domain" description="WYL" evidence="1">
    <location>
        <begin position="147"/>
        <end position="213"/>
    </location>
</feature>
<dbReference type="RefSeq" id="WP_083372257.1">
    <property type="nucleotide sequence ID" value="NZ_LT629776.1"/>
</dbReference>
<dbReference type="PANTHER" id="PTHR34580:SF1">
    <property type="entry name" value="PROTEIN PAFC"/>
    <property type="match status" value="1"/>
</dbReference>
<dbReference type="EMBL" id="LT629776">
    <property type="protein sequence ID" value="SDS52336.1"/>
    <property type="molecule type" value="Genomic_DNA"/>
</dbReference>